<organism evidence="1 2">
    <name type="scientific">Acinetobacter colistiniresistens</name>
    <dbReference type="NCBI Taxonomy" id="280145"/>
    <lineage>
        <taxon>Bacteria</taxon>
        <taxon>Pseudomonadati</taxon>
        <taxon>Pseudomonadota</taxon>
        <taxon>Gammaproteobacteria</taxon>
        <taxon>Moraxellales</taxon>
        <taxon>Moraxellaceae</taxon>
        <taxon>Acinetobacter</taxon>
    </lineage>
</organism>
<evidence type="ECO:0000313" key="2">
    <source>
        <dbReference type="Proteomes" id="UP000013009"/>
    </source>
</evidence>
<keyword evidence="2" id="KW-1185">Reference proteome</keyword>
<dbReference type="Proteomes" id="UP000013009">
    <property type="component" value="Unassembled WGS sequence"/>
</dbReference>
<evidence type="ECO:0000313" key="1">
    <source>
        <dbReference type="EMBL" id="ENX32489.1"/>
    </source>
</evidence>
<dbReference type="PATRIC" id="fig|1217695.3.peg.3371"/>
<gene>
    <name evidence="1" type="ORF">F889_03471</name>
</gene>
<name>N9PFX2_9GAMM</name>
<dbReference type="RefSeq" id="WP_005239715.1">
    <property type="nucleotide sequence ID" value="NZ_CP102099.1"/>
</dbReference>
<protein>
    <submittedName>
        <fullName evidence="1">Uncharacterized protein</fullName>
    </submittedName>
</protein>
<reference evidence="1 2" key="1">
    <citation type="submission" date="2013-02" db="EMBL/GenBank/DDBJ databases">
        <title>The Genome Sequence of Acinetobacter sp. NIPH 1859.</title>
        <authorList>
            <consortium name="The Broad Institute Genome Sequencing Platform"/>
            <consortium name="The Broad Institute Genome Sequencing Center for Infectious Disease"/>
            <person name="Cerqueira G."/>
            <person name="Feldgarden M."/>
            <person name="Courvalin P."/>
            <person name="Perichon B."/>
            <person name="Grillot-Courvalin C."/>
            <person name="Clermont D."/>
            <person name="Rocha E."/>
            <person name="Yoon E.-J."/>
            <person name="Nemec A."/>
            <person name="Walker B."/>
            <person name="Young S.K."/>
            <person name="Zeng Q."/>
            <person name="Gargeya S."/>
            <person name="Fitzgerald M."/>
            <person name="Haas B."/>
            <person name="Abouelleil A."/>
            <person name="Alvarado L."/>
            <person name="Arachchi H.M."/>
            <person name="Berlin A.M."/>
            <person name="Chapman S.B."/>
            <person name="Dewar J."/>
            <person name="Goldberg J."/>
            <person name="Griggs A."/>
            <person name="Gujja S."/>
            <person name="Hansen M."/>
            <person name="Howarth C."/>
            <person name="Imamovic A."/>
            <person name="Larimer J."/>
            <person name="McCowan C."/>
            <person name="Murphy C."/>
            <person name="Neiman D."/>
            <person name="Pearson M."/>
            <person name="Priest M."/>
            <person name="Roberts A."/>
            <person name="Saif S."/>
            <person name="Shea T."/>
            <person name="Sisk P."/>
            <person name="Sykes S."/>
            <person name="Wortman J."/>
            <person name="Nusbaum C."/>
            <person name="Birren B."/>
        </authorList>
    </citation>
    <scope>NUCLEOTIDE SEQUENCE [LARGE SCALE GENOMIC DNA]</scope>
    <source>
        <strain evidence="1 2">NIPH 1859</strain>
    </source>
</reference>
<dbReference type="EMBL" id="APRZ01000024">
    <property type="protein sequence ID" value="ENX32489.1"/>
    <property type="molecule type" value="Genomic_DNA"/>
</dbReference>
<dbReference type="OrthoDB" id="6694167at2"/>
<dbReference type="HOGENOM" id="CLU_195017_0_0_6"/>
<accession>N9PFX2</accession>
<dbReference type="AlphaFoldDB" id="N9PFX2"/>
<comment type="caution">
    <text evidence="1">The sequence shown here is derived from an EMBL/GenBank/DDBJ whole genome shotgun (WGS) entry which is preliminary data.</text>
</comment>
<proteinExistence type="predicted"/>
<sequence>MQNERVNTRDKKPLNHRVSALLAAYQAFLLTKGLANSEFSRLIFAESYTENLKFKIYDDELKKQLIDELEKFSSF</sequence>